<reference evidence="2" key="1">
    <citation type="submission" date="2021-01" db="EMBL/GenBank/DDBJ databases">
        <authorList>
            <person name="Corre E."/>
            <person name="Pelletier E."/>
            <person name="Niang G."/>
            <person name="Scheremetjew M."/>
            <person name="Finn R."/>
            <person name="Kale V."/>
            <person name="Holt S."/>
            <person name="Cochrane G."/>
            <person name="Meng A."/>
            <person name="Brown T."/>
            <person name="Cohen L."/>
        </authorList>
    </citation>
    <scope>NUCLEOTIDE SEQUENCE</scope>
    <source>
        <strain evidence="2">CCMP443</strain>
    </source>
</reference>
<proteinExistence type="predicted"/>
<protein>
    <submittedName>
        <fullName evidence="2">Uncharacterized protein</fullName>
    </submittedName>
</protein>
<accession>A0A7S0VV21</accession>
<name>A0A7S0VV21_9CRYP</name>
<dbReference type="AlphaFoldDB" id="A0A7S0VV21"/>
<dbReference type="EMBL" id="HBFN01021471">
    <property type="protein sequence ID" value="CAD8798858.1"/>
    <property type="molecule type" value="Transcribed_RNA"/>
</dbReference>
<evidence type="ECO:0000313" key="2">
    <source>
        <dbReference type="EMBL" id="CAD8798858.1"/>
    </source>
</evidence>
<feature type="region of interest" description="Disordered" evidence="1">
    <location>
        <begin position="251"/>
        <end position="291"/>
    </location>
</feature>
<gene>
    <name evidence="2" type="ORF">HTEP1355_LOCUS12499</name>
</gene>
<feature type="compositionally biased region" description="Basic and acidic residues" evidence="1">
    <location>
        <begin position="262"/>
        <end position="278"/>
    </location>
</feature>
<evidence type="ECO:0000256" key="1">
    <source>
        <dbReference type="SAM" id="MobiDB-lite"/>
    </source>
</evidence>
<sequence length="291" mass="30574">MGTKRAISMQIVSPLVTPKDRVRPFRATVAVAASLALLALACVAVGSLDGSSEESAAGEPRELSLKKALGAVAKELKKVKEGIKKGPGGEVKASKAAQLTRGSVPTDAVEASIIMGDSPNIEKNMGKQFPDEKGGLEERGHTDPAPVADAIIDFANDENEDVTGKRGEEYYNSVVLNSKHPERLKGSLPTYRAESKFITSGIVGNYEKAMENDPVVTVAIDPHANPRVVAAGIVDGAVANALDCTGGVGPDGLHANGQPPCEKSEPFDNKLHDIETKKMSQTPEDVEGGER</sequence>
<organism evidence="2">
    <name type="scientific">Hemiselmis tepida</name>
    <dbReference type="NCBI Taxonomy" id="464990"/>
    <lineage>
        <taxon>Eukaryota</taxon>
        <taxon>Cryptophyceae</taxon>
        <taxon>Cryptomonadales</taxon>
        <taxon>Hemiselmidaceae</taxon>
        <taxon>Hemiselmis</taxon>
    </lineage>
</organism>